<keyword evidence="3" id="KW-1185">Reference proteome</keyword>
<comment type="caution">
    <text evidence="2">The sequence shown here is derived from an EMBL/GenBank/DDBJ whole genome shotgun (WGS) entry which is preliminary data.</text>
</comment>
<sequence>MFFPADTISVRNELIPAHPGLQLHALPADVLPNIFSRLPGPDLLSLVQVLEHSTDQNRAFVRAWAGQELADLATADGEAVWKRFPSFIRSCADAISHRGWEQFLVDQQKEGEGNARLLQFALLSPGATRASNHLRMATQRGQQLADGVSANRQLTRFCDGASGNAWMGVIAGMVIAGRWQHLIEQYRQHGSPEALDRFEQDAAVALCLAQLGDAFRRLPIAHRIDILPSLATDDHASRSGILKGFFQALLSRHLFDILDPLARGPKPNYLAVRPAYFSLLNVLYSGVKYRLPKEKLMTMTIALHVSSMLPDSIDIGPWNHHQPALALCLLITSCLLLSLGGRGPDLAGARTFDKKLTDGGFISKGDLIDLFCHVGMSDGDTPGAVRSWMAAKGRGQSRCACIVI</sequence>
<reference evidence="2 3" key="1">
    <citation type="submission" date="2017-05" db="EMBL/GenBank/DDBJ databases">
        <authorList>
            <person name="Varghese N."/>
            <person name="Submissions S."/>
        </authorList>
    </citation>
    <scope>NUCLEOTIDE SEQUENCE [LARGE SCALE GENOMIC DNA]</scope>
    <source>
        <strain evidence="2 3">DSM 26001</strain>
    </source>
</reference>
<feature type="domain" description="F-box" evidence="1">
    <location>
        <begin position="20"/>
        <end position="49"/>
    </location>
</feature>
<proteinExistence type="predicted"/>
<dbReference type="Proteomes" id="UP001158049">
    <property type="component" value="Unassembled WGS sequence"/>
</dbReference>
<organism evidence="2 3">
    <name type="scientific">Noviherbaspirillum suwonense</name>
    <dbReference type="NCBI Taxonomy" id="1224511"/>
    <lineage>
        <taxon>Bacteria</taxon>
        <taxon>Pseudomonadati</taxon>
        <taxon>Pseudomonadota</taxon>
        <taxon>Betaproteobacteria</taxon>
        <taxon>Burkholderiales</taxon>
        <taxon>Oxalobacteraceae</taxon>
        <taxon>Noviherbaspirillum</taxon>
    </lineage>
</organism>
<dbReference type="EMBL" id="FXUL01000002">
    <property type="protein sequence ID" value="SMP47165.1"/>
    <property type="molecule type" value="Genomic_DNA"/>
</dbReference>
<evidence type="ECO:0000313" key="3">
    <source>
        <dbReference type="Proteomes" id="UP001158049"/>
    </source>
</evidence>
<evidence type="ECO:0000313" key="2">
    <source>
        <dbReference type="EMBL" id="SMP47165.1"/>
    </source>
</evidence>
<dbReference type="PROSITE" id="PS50181">
    <property type="entry name" value="FBOX"/>
    <property type="match status" value="1"/>
</dbReference>
<accession>A0ABY1PUU9</accession>
<gene>
    <name evidence="2" type="ORF">SAMN06295970_1022</name>
</gene>
<evidence type="ECO:0000259" key="1">
    <source>
        <dbReference type="PROSITE" id="PS50181"/>
    </source>
</evidence>
<dbReference type="InterPro" id="IPR001810">
    <property type="entry name" value="F-box_dom"/>
</dbReference>
<protein>
    <recommendedName>
        <fullName evidence="1">F-box domain-containing protein</fullName>
    </recommendedName>
</protein>
<name>A0ABY1PUU9_9BURK</name>